<dbReference type="AlphaFoldDB" id="A0A382A3F1"/>
<organism evidence="2">
    <name type="scientific">marine metagenome</name>
    <dbReference type="NCBI Taxonomy" id="408172"/>
    <lineage>
        <taxon>unclassified sequences</taxon>
        <taxon>metagenomes</taxon>
        <taxon>ecological metagenomes</taxon>
    </lineage>
</organism>
<evidence type="ECO:0000256" key="1">
    <source>
        <dbReference type="SAM" id="Phobius"/>
    </source>
</evidence>
<keyword evidence="1" id="KW-0472">Membrane</keyword>
<keyword evidence="1" id="KW-1133">Transmembrane helix</keyword>
<protein>
    <recommendedName>
        <fullName evidence="3">Sulphur transport domain-containing protein</fullName>
    </recommendedName>
</protein>
<accession>A0A382A3F1</accession>
<evidence type="ECO:0000313" key="2">
    <source>
        <dbReference type="EMBL" id="SVA96040.1"/>
    </source>
</evidence>
<proteinExistence type="predicted"/>
<sequence length="69" mass="7576">MVQPALAIIALVLVTVGLIGQAIEMRKIRIKKYGEGSIGHPNIFLDKKNFKWYALIGIGFGLSLGAQFF</sequence>
<keyword evidence="1" id="KW-0812">Transmembrane</keyword>
<feature type="transmembrane region" description="Helical" evidence="1">
    <location>
        <begin position="50"/>
        <end position="68"/>
    </location>
</feature>
<reference evidence="2" key="1">
    <citation type="submission" date="2018-05" db="EMBL/GenBank/DDBJ databases">
        <authorList>
            <person name="Lanie J.A."/>
            <person name="Ng W.-L."/>
            <person name="Kazmierczak K.M."/>
            <person name="Andrzejewski T.M."/>
            <person name="Davidsen T.M."/>
            <person name="Wayne K.J."/>
            <person name="Tettelin H."/>
            <person name="Glass J.I."/>
            <person name="Rusch D."/>
            <person name="Podicherti R."/>
            <person name="Tsui H.-C.T."/>
            <person name="Winkler M.E."/>
        </authorList>
    </citation>
    <scope>NUCLEOTIDE SEQUENCE</scope>
</reference>
<dbReference type="EMBL" id="UINC01023752">
    <property type="protein sequence ID" value="SVA96040.1"/>
    <property type="molecule type" value="Genomic_DNA"/>
</dbReference>
<evidence type="ECO:0008006" key="3">
    <source>
        <dbReference type="Google" id="ProtNLM"/>
    </source>
</evidence>
<feature type="transmembrane region" description="Helical" evidence="1">
    <location>
        <begin position="6"/>
        <end position="23"/>
    </location>
</feature>
<name>A0A382A3F1_9ZZZZ</name>
<gene>
    <name evidence="2" type="ORF">METZ01_LOCUS148894</name>
</gene>